<reference evidence="2 3" key="1">
    <citation type="submission" date="2011-06" db="EMBL/GenBank/DDBJ databases">
        <title>The complete genome of Spirochaeta thermophila DSM 6578.</title>
        <authorList>
            <consortium name="US DOE Joint Genome Institute (JGI-PGF)"/>
            <person name="Lucas S."/>
            <person name="Lapidus A."/>
            <person name="Bruce D."/>
            <person name="Goodwin L."/>
            <person name="Pitluck S."/>
            <person name="Peters L."/>
            <person name="Kyrpides N."/>
            <person name="Mavromatis K."/>
            <person name="Ivanova N."/>
            <person name="Mikailova N."/>
            <person name="Pagani I."/>
            <person name="Chertkov O."/>
            <person name="Detter J.C."/>
            <person name="Tapia R."/>
            <person name="Han C."/>
            <person name="Land M."/>
            <person name="Hauser L."/>
            <person name="Markowitz V."/>
            <person name="Cheng J.-F."/>
            <person name="Hugenholtz P."/>
            <person name="Woyke T."/>
            <person name="Wu D."/>
            <person name="Spring S."/>
            <person name="Merkhoffer B."/>
            <person name="Schneider S."/>
            <person name="Klenk H.-P."/>
            <person name="Eisen J.A."/>
        </authorList>
    </citation>
    <scope>NUCLEOTIDE SEQUENCE [LARGE SCALE GENOMIC DNA]</scope>
    <source>
        <strain evidence="3">ATCC 700085 / DSM 6578 / Z-1203</strain>
    </source>
</reference>
<evidence type="ECO:0000256" key="1">
    <source>
        <dbReference type="SAM" id="SignalP"/>
    </source>
</evidence>
<gene>
    <name evidence="2" type="ordered locus">Spith_1585</name>
</gene>
<proteinExistence type="predicted"/>
<dbReference type="RefSeq" id="WP_014625176.1">
    <property type="nucleotide sequence ID" value="NC_017583.1"/>
</dbReference>
<name>G0GAV0_WINT7</name>
<dbReference type="EMBL" id="CP002903">
    <property type="protein sequence ID" value="AEJ61846.1"/>
    <property type="molecule type" value="Genomic_DNA"/>
</dbReference>
<accession>G0GAV0</accession>
<dbReference type="AlphaFoldDB" id="G0GAV0"/>
<protein>
    <recommendedName>
        <fullName evidence="4">Lipoprotein</fullName>
    </recommendedName>
</protein>
<dbReference type="KEGG" id="stq:Spith_1585"/>
<dbReference type="HOGENOM" id="CLU_1730268_0_0_12"/>
<feature type="signal peptide" evidence="1">
    <location>
        <begin position="1"/>
        <end position="22"/>
    </location>
</feature>
<keyword evidence="1" id="KW-0732">Signal</keyword>
<organism evidence="2 3">
    <name type="scientific">Winmispira thermophila (strain ATCC 700085 / DSM 6578 / Z-1203)</name>
    <name type="common">Spirochaeta thermophila</name>
    <dbReference type="NCBI Taxonomy" id="869211"/>
    <lineage>
        <taxon>Bacteria</taxon>
        <taxon>Pseudomonadati</taxon>
        <taxon>Spirochaetota</taxon>
        <taxon>Spirochaetia</taxon>
        <taxon>Winmispirales</taxon>
        <taxon>Winmispiraceae</taxon>
        <taxon>Winmispira</taxon>
    </lineage>
</organism>
<feature type="chain" id="PRO_5003400075" description="Lipoprotein" evidence="1">
    <location>
        <begin position="23"/>
        <end position="151"/>
    </location>
</feature>
<evidence type="ECO:0008006" key="4">
    <source>
        <dbReference type="Google" id="ProtNLM"/>
    </source>
</evidence>
<sequence length="151" mass="17273">MKRSLKKLLVLLVIVSPLLTTCFLGPEGEEEWVVARVEYSIQYDILEIIIANVDNLNSYDYLTEEIGGETFDFRTAFEFCDGQHRPGDLPSLYEHSIVFQGIDPPLDPSEEGICLVFDSDVTFYKAKTTEWTDLIAVCHFKDQRVPVTFIE</sequence>
<keyword evidence="3" id="KW-1185">Reference proteome</keyword>
<dbReference type="Proteomes" id="UP000007254">
    <property type="component" value="Chromosome"/>
</dbReference>
<evidence type="ECO:0000313" key="2">
    <source>
        <dbReference type="EMBL" id="AEJ61846.1"/>
    </source>
</evidence>
<evidence type="ECO:0000313" key="3">
    <source>
        <dbReference type="Proteomes" id="UP000007254"/>
    </source>
</evidence>